<dbReference type="PROSITE" id="PS00542">
    <property type="entry name" value="COMPLEX1_30K"/>
    <property type="match status" value="1"/>
</dbReference>
<dbReference type="SUPFAM" id="SSF143243">
    <property type="entry name" value="Nqo5-like"/>
    <property type="match status" value="1"/>
</dbReference>
<keyword evidence="3" id="KW-1003">Cell membrane</keyword>
<gene>
    <name evidence="3" type="primary">nuoC</name>
    <name evidence="7" type="ORF">I5907_10125</name>
</gene>
<dbReference type="GO" id="GO:0048038">
    <property type="term" value="F:quinone binding"/>
    <property type="evidence" value="ECO:0007669"/>
    <property type="project" value="UniProtKB-KW"/>
</dbReference>
<dbReference type="HAMAP" id="MF_01357">
    <property type="entry name" value="NDH1_NuoC"/>
    <property type="match status" value="1"/>
</dbReference>
<dbReference type="PANTHER" id="PTHR10884:SF14">
    <property type="entry name" value="NADH DEHYDROGENASE [UBIQUINONE] IRON-SULFUR PROTEIN 3, MITOCHONDRIAL"/>
    <property type="match status" value="1"/>
</dbReference>
<dbReference type="InterPro" id="IPR037232">
    <property type="entry name" value="NADH_quin_OxRdtase_su_C/D-like"/>
</dbReference>
<dbReference type="EMBL" id="JADWYR010000001">
    <property type="protein sequence ID" value="MBG9376592.1"/>
    <property type="molecule type" value="Genomic_DNA"/>
</dbReference>
<dbReference type="InterPro" id="IPR010218">
    <property type="entry name" value="NADH_DH_suC"/>
</dbReference>
<dbReference type="Proteomes" id="UP000628448">
    <property type="component" value="Unassembled WGS sequence"/>
</dbReference>
<dbReference type="InterPro" id="IPR001268">
    <property type="entry name" value="NADH_UbQ_OxRdtase_30kDa_su"/>
</dbReference>
<protein>
    <recommendedName>
        <fullName evidence="3">NADH-quinone oxidoreductase subunit C</fullName>
        <ecNumber evidence="3">7.1.1.-</ecNumber>
    </recommendedName>
    <alternativeName>
        <fullName evidence="3">NADH dehydrogenase I subunit C</fullName>
    </alternativeName>
    <alternativeName>
        <fullName evidence="3">NDH-1 subunit C</fullName>
    </alternativeName>
</protein>
<dbReference type="AlphaFoldDB" id="A0A931E5K9"/>
<comment type="function">
    <text evidence="3">NDH-1 shuttles electrons from NADH, via FMN and iron-sulfur (Fe-S) centers, to quinones in the respiratory chain. The immediate electron acceptor for the enzyme in this species is believed to be a menaquinone. Couples the redox reaction to proton translocation (for every two electrons transferred, four hydrogen ions are translocated across the cytoplasmic membrane), and thus conserves the redox energy in a proton gradient.</text>
</comment>
<dbReference type="GO" id="GO:0050136">
    <property type="term" value="F:NADH dehydrogenase (quinone) (non-electrogenic) activity"/>
    <property type="evidence" value="ECO:0007669"/>
    <property type="project" value="UniProtKB-UniRule"/>
</dbReference>
<comment type="catalytic activity">
    <reaction evidence="3 5">
        <text>a quinone + NADH + 5 H(+)(in) = a quinol + NAD(+) + 4 H(+)(out)</text>
        <dbReference type="Rhea" id="RHEA:57888"/>
        <dbReference type="ChEBI" id="CHEBI:15378"/>
        <dbReference type="ChEBI" id="CHEBI:24646"/>
        <dbReference type="ChEBI" id="CHEBI:57540"/>
        <dbReference type="ChEBI" id="CHEBI:57945"/>
        <dbReference type="ChEBI" id="CHEBI:132124"/>
    </reaction>
</comment>
<evidence type="ECO:0000256" key="1">
    <source>
        <dbReference type="ARBA" id="ARBA00007569"/>
    </source>
</evidence>
<comment type="caution">
    <text evidence="7">The sequence shown here is derived from an EMBL/GenBank/DDBJ whole genome shotgun (WGS) entry which is preliminary data.</text>
</comment>
<organism evidence="7 8">
    <name type="scientific">Panacibacter microcysteis</name>
    <dbReference type="NCBI Taxonomy" id="2793269"/>
    <lineage>
        <taxon>Bacteria</taxon>
        <taxon>Pseudomonadati</taxon>
        <taxon>Bacteroidota</taxon>
        <taxon>Chitinophagia</taxon>
        <taxon>Chitinophagales</taxon>
        <taxon>Chitinophagaceae</taxon>
        <taxon>Panacibacter</taxon>
    </lineage>
</organism>
<keyword evidence="3 4" id="KW-0520">NAD</keyword>
<comment type="similarity">
    <text evidence="1 3 4">Belongs to the complex I 30 kDa subunit family.</text>
</comment>
<accession>A0A931E5K9</accession>
<name>A0A931E5K9_9BACT</name>
<evidence type="ECO:0000256" key="2">
    <source>
        <dbReference type="ARBA" id="ARBA00022448"/>
    </source>
</evidence>
<dbReference type="InterPro" id="IPR020396">
    <property type="entry name" value="NADH_UbQ_OxRdtase_CS"/>
</dbReference>
<keyword evidence="3" id="KW-0472">Membrane</keyword>
<evidence type="ECO:0000256" key="3">
    <source>
        <dbReference type="HAMAP-Rule" id="MF_01357"/>
    </source>
</evidence>
<sequence>MSLTNDIIREKLTARFGEQLTNVEEPYGMLTFEAPKALNVELLRFLFDDETLRFQFLTDLTAVHYPDLKGRELAVVYHLHNLYDNIRIRFKVFTDINTPDVLSATAVYESANWMERETYDFYGINFVGHPNLKRILNVDEMDYFPMRKEYPLEDQTRIDKDDEMFGRGGSFGFGTATAAQAAAATIAEEEKTRPTGSDIL</sequence>
<dbReference type="Pfam" id="PF00329">
    <property type="entry name" value="Complex1_30kDa"/>
    <property type="match status" value="1"/>
</dbReference>
<evidence type="ECO:0000256" key="4">
    <source>
        <dbReference type="RuleBase" id="RU003456"/>
    </source>
</evidence>
<keyword evidence="3 4" id="KW-1278">Translocase</keyword>
<dbReference type="PANTHER" id="PTHR10884">
    <property type="entry name" value="NADH DEHYDROGENASE UBIQUINONE IRON-SULFUR PROTEIN 3"/>
    <property type="match status" value="1"/>
</dbReference>
<comment type="subunit">
    <text evidence="3">NDH-1 is composed of 14 different subunits. Subunits NuoB, C, D, E, F, and G constitute the peripheral sector of the complex.</text>
</comment>
<dbReference type="Gene3D" id="3.30.460.80">
    <property type="entry name" value="NADH:ubiquinone oxidoreductase, 30kDa subunit"/>
    <property type="match status" value="1"/>
</dbReference>
<dbReference type="GO" id="GO:0008137">
    <property type="term" value="F:NADH dehydrogenase (ubiquinone) activity"/>
    <property type="evidence" value="ECO:0007669"/>
    <property type="project" value="InterPro"/>
</dbReference>
<comment type="subcellular location">
    <subcellularLocation>
        <location evidence="3">Cell membrane</location>
        <topology evidence="3">Peripheral membrane protein</topology>
        <orientation evidence="3">Cytoplasmic side</orientation>
    </subcellularLocation>
</comment>
<feature type="domain" description="NADH:ubiquinone oxidoreductase 30kDa subunit" evidence="6">
    <location>
        <begin position="36"/>
        <end position="155"/>
    </location>
</feature>
<dbReference type="EC" id="7.1.1.-" evidence="3"/>
<evidence type="ECO:0000256" key="5">
    <source>
        <dbReference type="RuleBase" id="RU003582"/>
    </source>
</evidence>
<evidence type="ECO:0000259" key="6">
    <source>
        <dbReference type="Pfam" id="PF00329"/>
    </source>
</evidence>
<keyword evidence="2 3" id="KW-0813">Transport</keyword>
<reference evidence="7" key="1">
    <citation type="submission" date="2020-11" db="EMBL/GenBank/DDBJ databases">
        <title>Bacterial whole genome sequence for Panacibacter sp. DH6.</title>
        <authorList>
            <person name="Le V."/>
            <person name="Ko S."/>
            <person name="Ahn C.-Y."/>
            <person name="Oh H.-M."/>
        </authorList>
    </citation>
    <scope>NUCLEOTIDE SEQUENCE</scope>
    <source>
        <strain evidence="7">DH6</strain>
    </source>
</reference>
<keyword evidence="8" id="KW-1185">Reference proteome</keyword>
<evidence type="ECO:0000313" key="7">
    <source>
        <dbReference type="EMBL" id="MBG9376592.1"/>
    </source>
</evidence>
<dbReference type="RefSeq" id="WP_196990596.1">
    <property type="nucleotide sequence ID" value="NZ_JADWYR010000001.1"/>
</dbReference>
<evidence type="ECO:0000313" key="8">
    <source>
        <dbReference type="Proteomes" id="UP000628448"/>
    </source>
</evidence>
<keyword evidence="3 5" id="KW-0874">Quinone</keyword>
<proteinExistence type="inferred from homology"/>
<dbReference type="GO" id="GO:0005886">
    <property type="term" value="C:plasma membrane"/>
    <property type="evidence" value="ECO:0007669"/>
    <property type="project" value="UniProtKB-SubCell"/>
</dbReference>